<dbReference type="InterPro" id="IPR011055">
    <property type="entry name" value="Dup_hybrid_motif"/>
</dbReference>
<dbReference type="SUPFAM" id="SSF51261">
    <property type="entry name" value="Duplicated hybrid motif"/>
    <property type="match status" value="1"/>
</dbReference>
<dbReference type="Gene3D" id="2.70.70.10">
    <property type="entry name" value="Glucose Permease (Domain IIA)"/>
    <property type="match status" value="1"/>
</dbReference>
<dbReference type="InterPro" id="IPR050570">
    <property type="entry name" value="Cell_wall_metabolism_enzyme"/>
</dbReference>
<dbReference type="InterPro" id="IPR016047">
    <property type="entry name" value="M23ase_b-sheet_dom"/>
</dbReference>
<dbReference type="GO" id="GO:0004222">
    <property type="term" value="F:metalloendopeptidase activity"/>
    <property type="evidence" value="ECO:0007669"/>
    <property type="project" value="TreeGrafter"/>
</dbReference>
<evidence type="ECO:0000313" key="3">
    <source>
        <dbReference type="EMBL" id="AIA94371.1"/>
    </source>
</evidence>
<sequence length="157" mass="16296">QGSANASVKSQVSETKAQADADPVTQSCAVTGAQGVRSAFLADSSQLVVMPLASGTYTVTSPFGYRTSPIDGEYSFHAGVDMAADLNEPIHAIADGTVTYVGEGIDGRSSNLIIIEHTINGHVYESWYIHMYDDGLLVSVGDQVTAGQVIGLVGSNG</sequence>
<accession>A0A060CNC8</accession>
<feature type="non-terminal residue" evidence="3">
    <location>
        <position position="1"/>
    </location>
</feature>
<proteinExistence type="predicted"/>
<feature type="non-terminal residue" evidence="3">
    <location>
        <position position="157"/>
    </location>
</feature>
<feature type="domain" description="M23ase beta-sheet core" evidence="2">
    <location>
        <begin position="76"/>
        <end position="157"/>
    </location>
</feature>
<dbReference type="EMBL" id="KF127019">
    <property type="protein sequence ID" value="AIA94371.1"/>
    <property type="molecule type" value="Genomic_DNA"/>
</dbReference>
<name>A0A060CNC8_9NOCA</name>
<dbReference type="PANTHER" id="PTHR21666:SF270">
    <property type="entry name" value="MUREIN HYDROLASE ACTIVATOR ENVC"/>
    <property type="match status" value="1"/>
</dbReference>
<reference evidence="3" key="1">
    <citation type="journal article" date="2013" name="Environ. Microbiol.">
        <title>Seasonally variable intestinal metagenomes of the red palm weevil (Rhynchophorus ferrugineus).</title>
        <authorList>
            <person name="Jia S."/>
            <person name="Zhang X."/>
            <person name="Zhang G."/>
            <person name="Yin A."/>
            <person name="Zhang S."/>
            <person name="Li F."/>
            <person name="Wang L."/>
            <person name="Zhao D."/>
            <person name="Yun Q."/>
            <person name="Tala"/>
            <person name="Wang J."/>
            <person name="Sun G."/>
            <person name="Baabdullah M."/>
            <person name="Yu X."/>
            <person name="Hu S."/>
            <person name="Al-Mssallem I.S."/>
            <person name="Yu J."/>
        </authorList>
    </citation>
    <scope>NUCLEOTIDE SEQUENCE</scope>
</reference>
<evidence type="ECO:0000256" key="1">
    <source>
        <dbReference type="SAM" id="MobiDB-lite"/>
    </source>
</evidence>
<protein>
    <submittedName>
        <fullName evidence="3">Peptidase_M23</fullName>
    </submittedName>
</protein>
<dbReference type="Pfam" id="PF01551">
    <property type="entry name" value="Peptidase_M23"/>
    <property type="match status" value="1"/>
</dbReference>
<dbReference type="AlphaFoldDB" id="A0A060CNC8"/>
<dbReference type="PANTHER" id="PTHR21666">
    <property type="entry name" value="PEPTIDASE-RELATED"/>
    <property type="match status" value="1"/>
</dbReference>
<evidence type="ECO:0000259" key="2">
    <source>
        <dbReference type="Pfam" id="PF01551"/>
    </source>
</evidence>
<feature type="region of interest" description="Disordered" evidence="1">
    <location>
        <begin position="1"/>
        <end position="22"/>
    </location>
</feature>
<dbReference type="CDD" id="cd12797">
    <property type="entry name" value="M23_peptidase"/>
    <property type="match status" value="1"/>
</dbReference>
<organism evidence="3">
    <name type="scientific">uncultured Rhodococcus sp</name>
    <dbReference type="NCBI Taxonomy" id="194249"/>
    <lineage>
        <taxon>Bacteria</taxon>
        <taxon>Bacillati</taxon>
        <taxon>Actinomycetota</taxon>
        <taxon>Actinomycetes</taxon>
        <taxon>Mycobacteriales</taxon>
        <taxon>Nocardiaceae</taxon>
        <taxon>Rhodococcus</taxon>
        <taxon>environmental samples</taxon>
    </lineage>
</organism>
<feature type="compositionally biased region" description="Polar residues" evidence="1">
    <location>
        <begin position="1"/>
        <end position="16"/>
    </location>
</feature>